<dbReference type="GO" id="GO:0005886">
    <property type="term" value="C:plasma membrane"/>
    <property type="evidence" value="ECO:0007669"/>
    <property type="project" value="TreeGrafter"/>
</dbReference>
<reference evidence="2" key="1">
    <citation type="submission" date="2018-02" db="EMBL/GenBank/DDBJ databases">
        <title>Rhizophora mucronata_Transcriptome.</title>
        <authorList>
            <person name="Meera S.P."/>
            <person name="Sreeshan A."/>
            <person name="Augustine A."/>
        </authorList>
    </citation>
    <scope>NUCLEOTIDE SEQUENCE</scope>
    <source>
        <tissue evidence="2">Leaf</tissue>
    </source>
</reference>
<dbReference type="AlphaFoldDB" id="A0A2P2M674"/>
<keyword evidence="1" id="KW-0175">Coiled coil</keyword>
<feature type="coiled-coil region" evidence="1">
    <location>
        <begin position="44"/>
        <end position="99"/>
    </location>
</feature>
<sequence length="127" mass="14759">MERLNDVGFLPQSSDGINRHTTTHCSLRKLKGDDSINYLEDREAMELYSRLRAQKEEIQILREQIASACVREMQLLNEKNMLQRKFADLRMAMDERENEIITSALNELVCRKGGVDENLKFANDLKV</sequence>
<organism evidence="2">
    <name type="scientific">Rhizophora mucronata</name>
    <name type="common">Asiatic mangrove</name>
    <dbReference type="NCBI Taxonomy" id="61149"/>
    <lineage>
        <taxon>Eukaryota</taxon>
        <taxon>Viridiplantae</taxon>
        <taxon>Streptophyta</taxon>
        <taxon>Embryophyta</taxon>
        <taxon>Tracheophyta</taxon>
        <taxon>Spermatophyta</taxon>
        <taxon>Magnoliopsida</taxon>
        <taxon>eudicotyledons</taxon>
        <taxon>Gunneridae</taxon>
        <taxon>Pentapetalae</taxon>
        <taxon>rosids</taxon>
        <taxon>fabids</taxon>
        <taxon>Malpighiales</taxon>
        <taxon>Rhizophoraceae</taxon>
        <taxon>Rhizophora</taxon>
    </lineage>
</organism>
<evidence type="ECO:0000256" key="1">
    <source>
        <dbReference type="SAM" id="Coils"/>
    </source>
</evidence>
<accession>A0A2P2M674</accession>
<protein>
    <submittedName>
        <fullName evidence="2">Uncharacterized protein MANES_08G157700</fullName>
    </submittedName>
</protein>
<dbReference type="PANTHER" id="PTHR31149">
    <property type="entry name" value="EXPRESSED PROTEIN"/>
    <property type="match status" value="1"/>
</dbReference>
<name>A0A2P2M674_RHIMU</name>
<dbReference type="PANTHER" id="PTHR31149:SF7">
    <property type="entry name" value="EXPRESSED PROTEIN"/>
    <property type="match status" value="1"/>
</dbReference>
<proteinExistence type="predicted"/>
<evidence type="ECO:0000313" key="2">
    <source>
        <dbReference type="EMBL" id="MBX25713.1"/>
    </source>
</evidence>
<dbReference type="EMBL" id="GGEC01045229">
    <property type="protein sequence ID" value="MBX25713.1"/>
    <property type="molecule type" value="Transcribed_RNA"/>
</dbReference>